<gene>
    <name evidence="1" type="ORF">A2V49_02515</name>
</gene>
<reference evidence="1 2" key="1">
    <citation type="journal article" date="2016" name="Nat. Commun.">
        <title>Thousands of microbial genomes shed light on interconnected biogeochemical processes in an aquifer system.</title>
        <authorList>
            <person name="Anantharaman K."/>
            <person name="Brown C.T."/>
            <person name="Hug L.A."/>
            <person name="Sharon I."/>
            <person name="Castelle C.J."/>
            <person name="Probst A.J."/>
            <person name="Thomas B.C."/>
            <person name="Singh A."/>
            <person name="Wilkins M.J."/>
            <person name="Karaoz U."/>
            <person name="Brodie E.L."/>
            <person name="Williams K.H."/>
            <person name="Hubbard S.S."/>
            <person name="Banfield J.F."/>
        </authorList>
    </citation>
    <scope>NUCLEOTIDE SEQUENCE [LARGE SCALE GENOMIC DNA]</scope>
</reference>
<dbReference type="AlphaFoldDB" id="A0A1F4UM21"/>
<evidence type="ECO:0000313" key="1">
    <source>
        <dbReference type="EMBL" id="OGC45902.1"/>
    </source>
</evidence>
<accession>A0A1F4UM21</accession>
<dbReference type="Proteomes" id="UP000178615">
    <property type="component" value="Unassembled WGS sequence"/>
</dbReference>
<comment type="caution">
    <text evidence="1">The sequence shown here is derived from an EMBL/GenBank/DDBJ whole genome shotgun (WGS) entry which is preliminary data.</text>
</comment>
<proteinExistence type="predicted"/>
<sequence length="89" mass="10206">MTKNLKISFPQKCIGCELCVLEVQRQLKKVGLEGSFIRVFKKKKDNSDFLEYILEVDPRINSLDLEKIKSSCPTEVFEIIEGVQDGLIE</sequence>
<dbReference type="EMBL" id="MEUV01000019">
    <property type="protein sequence ID" value="OGC45902.1"/>
    <property type="molecule type" value="Genomic_DNA"/>
</dbReference>
<name>A0A1F4UM21_UNCKA</name>
<protein>
    <recommendedName>
        <fullName evidence="3">4Fe-4S ferredoxin-type domain-containing protein</fullName>
    </recommendedName>
</protein>
<evidence type="ECO:0000313" key="2">
    <source>
        <dbReference type="Proteomes" id="UP000178615"/>
    </source>
</evidence>
<organism evidence="1 2">
    <name type="scientific">candidate division WWE3 bacterium RBG_19FT_COMBO_34_6</name>
    <dbReference type="NCBI Taxonomy" id="1802612"/>
    <lineage>
        <taxon>Bacteria</taxon>
        <taxon>Katanobacteria</taxon>
    </lineage>
</organism>
<evidence type="ECO:0008006" key="3">
    <source>
        <dbReference type="Google" id="ProtNLM"/>
    </source>
</evidence>